<comment type="caution">
    <text evidence="2">The sequence shown here is derived from an EMBL/GenBank/DDBJ whole genome shotgun (WGS) entry which is preliminary data.</text>
</comment>
<feature type="signal peptide" evidence="1">
    <location>
        <begin position="1"/>
        <end position="19"/>
    </location>
</feature>
<gene>
    <name evidence="2" type="ORF">RB653_003367</name>
</gene>
<evidence type="ECO:0000313" key="2">
    <source>
        <dbReference type="EMBL" id="KAK5581789.1"/>
    </source>
</evidence>
<protein>
    <recommendedName>
        <fullName evidence="4">Transmembrane protein</fullName>
    </recommendedName>
</protein>
<name>A0AAN7TXP5_9MYCE</name>
<evidence type="ECO:0000256" key="1">
    <source>
        <dbReference type="SAM" id="SignalP"/>
    </source>
</evidence>
<feature type="chain" id="PRO_5042893701" description="Transmembrane protein" evidence="1">
    <location>
        <begin position="20"/>
        <end position="337"/>
    </location>
</feature>
<accession>A0AAN7TXP5</accession>
<dbReference type="AlphaFoldDB" id="A0AAN7TXP5"/>
<dbReference type="EMBL" id="JAVFKY010000001">
    <property type="protein sequence ID" value="KAK5581789.1"/>
    <property type="molecule type" value="Genomic_DNA"/>
</dbReference>
<evidence type="ECO:0008006" key="4">
    <source>
        <dbReference type="Google" id="ProtNLM"/>
    </source>
</evidence>
<organism evidence="2 3">
    <name type="scientific">Dictyostelium firmibasis</name>
    <dbReference type="NCBI Taxonomy" id="79012"/>
    <lineage>
        <taxon>Eukaryota</taxon>
        <taxon>Amoebozoa</taxon>
        <taxon>Evosea</taxon>
        <taxon>Eumycetozoa</taxon>
        <taxon>Dictyostelia</taxon>
        <taxon>Dictyosteliales</taxon>
        <taxon>Dictyosteliaceae</taxon>
        <taxon>Dictyostelium</taxon>
    </lineage>
</organism>
<proteinExistence type="predicted"/>
<keyword evidence="3" id="KW-1185">Reference proteome</keyword>
<dbReference type="Proteomes" id="UP001344447">
    <property type="component" value="Unassembled WGS sequence"/>
</dbReference>
<sequence>MKIKTLLTLLLLLITYSSAKYLYSVSTPEYKYGKLVTIIDLSNGKTISNVFIGLKYQIVDILSIDEASNTLLLFCSYILANYLVSVDISSSNFTILSVVPNGYSYSYEFQSFAWIEQQKIAFIPVLVGEFSLKTPISSMQINFDSKSVSVTNYSLEGASNMILPLQWFDSLNEKVYLSYSTYDSNSGLFGTNMFSYNFSNLIGSAQTFQNIENVTSVTLIFTDSKSNVYLIKQDTIYNGFVDICKLDLLSKTCPTFYTHEIGSYSQYQFNPFIVSQDGSTLLIISKDQSGSSFSDSSSSSGSYDLTFFKINSNFQKSTLKIEDYWPNDQFFSNSFIF</sequence>
<reference evidence="2 3" key="1">
    <citation type="submission" date="2023-11" db="EMBL/GenBank/DDBJ databases">
        <title>Dfirmibasis_genome.</title>
        <authorList>
            <person name="Edelbroek B."/>
            <person name="Kjellin J."/>
            <person name="Jerlstrom-Hultqvist J."/>
            <person name="Soderbom F."/>
        </authorList>
    </citation>
    <scope>NUCLEOTIDE SEQUENCE [LARGE SCALE GENOMIC DNA]</scope>
    <source>
        <strain evidence="2 3">TNS-C-14</strain>
    </source>
</reference>
<keyword evidence="1" id="KW-0732">Signal</keyword>
<evidence type="ECO:0000313" key="3">
    <source>
        <dbReference type="Proteomes" id="UP001344447"/>
    </source>
</evidence>